<dbReference type="Pfam" id="PF13927">
    <property type="entry name" value="Ig_3"/>
    <property type="match status" value="2"/>
</dbReference>
<evidence type="ECO:0000256" key="3">
    <source>
        <dbReference type="ARBA" id="ARBA00023180"/>
    </source>
</evidence>
<dbReference type="InterPro" id="IPR013783">
    <property type="entry name" value="Ig-like_fold"/>
</dbReference>
<keyword evidence="2" id="KW-1015">Disulfide bond</keyword>
<protein>
    <recommendedName>
        <fullName evidence="6">Ig-like domain-containing protein</fullName>
    </recommendedName>
</protein>
<dbReference type="InterPro" id="IPR003599">
    <property type="entry name" value="Ig_sub"/>
</dbReference>
<keyword evidence="3" id="KW-0325">Glycoprotein</keyword>
<dbReference type="InterPro" id="IPR007110">
    <property type="entry name" value="Ig-like_dom"/>
</dbReference>
<accession>A0ABD0WXS2</accession>
<dbReference type="SMART" id="SM00408">
    <property type="entry name" value="IGc2"/>
    <property type="match status" value="4"/>
</dbReference>
<dbReference type="PROSITE" id="PS50835">
    <property type="entry name" value="IG_LIKE"/>
    <property type="match status" value="4"/>
</dbReference>
<feature type="signal peptide" evidence="5">
    <location>
        <begin position="1"/>
        <end position="22"/>
    </location>
</feature>
<dbReference type="EMBL" id="JAGEUA010000004">
    <property type="protein sequence ID" value="KAL0985076.1"/>
    <property type="molecule type" value="Genomic_DNA"/>
</dbReference>
<sequence>MELNLLRVLSLVLLNFPADLFGYVVIPSTNPLAVGQNVTLNLVPPSNINVGTWSHETSVIVIFYPNGESVTNTYKNRVTFNRTSLELSIRYLQLNDSGQYILQGTNPDLNAAIPLSVQEPISNVTLRANAIDLVELNNTAVLTCSTSSGTSLSYRWLNGSSVVTASGVVQLGEGNSTLTLNRVTRYDEGPFRCKVFNGISNETSQPIHLNIRYGPSNPTLVVNPNMGPGNTAYRTASNITLSCSAQSNPPASYMWKFNGAFLKEQSPQLTLQNIRVNQTGNYTCLAYNNVTLRYAIINTIINIVEPITVVVLNSFGKLPILDESFTLRCEVTVPVDHIHWLMNGKLLPLNNRTGYSMDNNSIVITSIQFSDSGKYQCEAFNAVSNMTSMAYTLVVNYGPLVVNISLQGPTNNGTGFKYTMTCSANSQPASEYQWKFNNQSLLKPGTLLVVDKSVKNIGNYTCVATNSVTKIKMSKTISLDFTEPSPAPPIQCSFGLMLMLLIALSLRFD</sequence>
<evidence type="ECO:0000256" key="2">
    <source>
        <dbReference type="ARBA" id="ARBA00023157"/>
    </source>
</evidence>
<feature type="chain" id="PRO_5044853811" description="Ig-like domain-containing protein" evidence="5">
    <location>
        <begin position="23"/>
        <end position="509"/>
    </location>
</feature>
<dbReference type="PANTHER" id="PTHR44337:SF20">
    <property type="entry name" value="CARCINOEMBRYONIC ANTIGEN-RELATED CELL ADHESION MOLECULE 5-RELATED"/>
    <property type="match status" value="1"/>
</dbReference>
<evidence type="ECO:0000256" key="1">
    <source>
        <dbReference type="ARBA" id="ARBA00022729"/>
    </source>
</evidence>
<keyword evidence="1 5" id="KW-0732">Signal</keyword>
<feature type="domain" description="Ig-like" evidence="6">
    <location>
        <begin position="218"/>
        <end position="289"/>
    </location>
</feature>
<dbReference type="AlphaFoldDB" id="A0ABD0WXS2"/>
<feature type="domain" description="Ig-like" evidence="6">
    <location>
        <begin position="120"/>
        <end position="210"/>
    </location>
</feature>
<evidence type="ECO:0000313" key="8">
    <source>
        <dbReference type="Proteomes" id="UP001557470"/>
    </source>
</evidence>
<dbReference type="SMART" id="SM00409">
    <property type="entry name" value="IG"/>
    <property type="match status" value="5"/>
</dbReference>
<comment type="caution">
    <text evidence="7">The sequence shown here is derived from an EMBL/GenBank/DDBJ whole genome shotgun (WGS) entry which is preliminary data.</text>
</comment>
<dbReference type="SUPFAM" id="SSF48726">
    <property type="entry name" value="Immunoglobulin"/>
    <property type="match status" value="5"/>
</dbReference>
<evidence type="ECO:0000256" key="4">
    <source>
        <dbReference type="ARBA" id="ARBA00023319"/>
    </source>
</evidence>
<reference evidence="7 8" key="1">
    <citation type="submission" date="2024-06" db="EMBL/GenBank/DDBJ databases">
        <authorList>
            <person name="Pan Q."/>
            <person name="Wen M."/>
            <person name="Jouanno E."/>
            <person name="Zahm M."/>
            <person name="Klopp C."/>
            <person name="Cabau C."/>
            <person name="Louis A."/>
            <person name="Berthelot C."/>
            <person name="Parey E."/>
            <person name="Roest Crollius H."/>
            <person name="Montfort J."/>
            <person name="Robinson-Rechavi M."/>
            <person name="Bouchez O."/>
            <person name="Lampietro C."/>
            <person name="Lopez Roques C."/>
            <person name="Donnadieu C."/>
            <person name="Postlethwait J."/>
            <person name="Bobe J."/>
            <person name="Verreycken H."/>
            <person name="Guiguen Y."/>
        </authorList>
    </citation>
    <scope>NUCLEOTIDE SEQUENCE [LARGE SCALE GENOMIC DNA]</scope>
    <source>
        <strain evidence="7">Up_M1</strain>
        <tissue evidence="7">Testis</tissue>
    </source>
</reference>
<keyword evidence="4" id="KW-0393">Immunoglobulin domain</keyword>
<feature type="domain" description="Ig-like" evidence="6">
    <location>
        <begin position="306"/>
        <end position="394"/>
    </location>
</feature>
<evidence type="ECO:0000313" key="7">
    <source>
        <dbReference type="EMBL" id="KAL0985076.1"/>
    </source>
</evidence>
<evidence type="ECO:0000259" key="6">
    <source>
        <dbReference type="PROSITE" id="PS50835"/>
    </source>
</evidence>
<proteinExistence type="predicted"/>
<dbReference type="Proteomes" id="UP001557470">
    <property type="component" value="Unassembled WGS sequence"/>
</dbReference>
<feature type="domain" description="Ig-like" evidence="6">
    <location>
        <begin position="399"/>
        <end position="478"/>
    </location>
</feature>
<dbReference type="PANTHER" id="PTHR44337">
    <property type="entry name" value="CARCINOEMBRYONIC ANTIGEN-RELATED CELL ADHESION MOLECULE 8"/>
    <property type="match status" value="1"/>
</dbReference>
<dbReference type="Pfam" id="PF13895">
    <property type="entry name" value="Ig_2"/>
    <property type="match status" value="2"/>
</dbReference>
<dbReference type="InterPro" id="IPR003598">
    <property type="entry name" value="Ig_sub2"/>
</dbReference>
<organism evidence="7 8">
    <name type="scientific">Umbra pygmaea</name>
    <name type="common">Eastern mudminnow</name>
    <dbReference type="NCBI Taxonomy" id="75934"/>
    <lineage>
        <taxon>Eukaryota</taxon>
        <taxon>Metazoa</taxon>
        <taxon>Chordata</taxon>
        <taxon>Craniata</taxon>
        <taxon>Vertebrata</taxon>
        <taxon>Euteleostomi</taxon>
        <taxon>Actinopterygii</taxon>
        <taxon>Neopterygii</taxon>
        <taxon>Teleostei</taxon>
        <taxon>Protacanthopterygii</taxon>
        <taxon>Esociformes</taxon>
        <taxon>Umbridae</taxon>
        <taxon>Umbra</taxon>
    </lineage>
</organism>
<dbReference type="Gene3D" id="2.60.40.10">
    <property type="entry name" value="Immunoglobulins"/>
    <property type="match status" value="5"/>
</dbReference>
<gene>
    <name evidence="7" type="ORF">UPYG_G00152570</name>
</gene>
<dbReference type="InterPro" id="IPR036179">
    <property type="entry name" value="Ig-like_dom_sf"/>
</dbReference>
<evidence type="ECO:0000256" key="5">
    <source>
        <dbReference type="SAM" id="SignalP"/>
    </source>
</evidence>
<dbReference type="InterPro" id="IPR052598">
    <property type="entry name" value="IgSF_CEA-related"/>
</dbReference>
<name>A0ABD0WXS2_UMBPY</name>
<keyword evidence="8" id="KW-1185">Reference proteome</keyword>